<dbReference type="EMBL" id="GGEC01067860">
    <property type="protein sequence ID" value="MBX48344.1"/>
    <property type="molecule type" value="Transcribed_RNA"/>
</dbReference>
<name>A0A2P2P0U5_RHIMU</name>
<proteinExistence type="predicted"/>
<organism evidence="1">
    <name type="scientific">Rhizophora mucronata</name>
    <name type="common">Asiatic mangrove</name>
    <dbReference type="NCBI Taxonomy" id="61149"/>
    <lineage>
        <taxon>Eukaryota</taxon>
        <taxon>Viridiplantae</taxon>
        <taxon>Streptophyta</taxon>
        <taxon>Embryophyta</taxon>
        <taxon>Tracheophyta</taxon>
        <taxon>Spermatophyta</taxon>
        <taxon>Magnoliopsida</taxon>
        <taxon>eudicotyledons</taxon>
        <taxon>Gunneridae</taxon>
        <taxon>Pentapetalae</taxon>
        <taxon>rosids</taxon>
        <taxon>fabids</taxon>
        <taxon>Malpighiales</taxon>
        <taxon>Rhizophoraceae</taxon>
        <taxon>Rhizophora</taxon>
    </lineage>
</organism>
<dbReference type="AlphaFoldDB" id="A0A2P2P0U5"/>
<reference evidence="1" key="1">
    <citation type="submission" date="2018-02" db="EMBL/GenBank/DDBJ databases">
        <title>Rhizophora mucronata_Transcriptome.</title>
        <authorList>
            <person name="Meera S.P."/>
            <person name="Sreeshan A."/>
            <person name="Augustine A."/>
        </authorList>
    </citation>
    <scope>NUCLEOTIDE SEQUENCE</scope>
    <source>
        <tissue evidence="1">Leaf</tissue>
    </source>
</reference>
<evidence type="ECO:0000313" key="1">
    <source>
        <dbReference type="EMBL" id="MBX48344.1"/>
    </source>
</evidence>
<protein>
    <submittedName>
        <fullName evidence="1">Uncharacterized protein</fullName>
    </submittedName>
</protein>
<sequence length="45" mass="5064">MMPPCGPLFSNWLSNSRAFLALKGGRLFHCCERQSKSKQCIAFMA</sequence>
<accession>A0A2P2P0U5</accession>